<feature type="coiled-coil region" evidence="1">
    <location>
        <begin position="335"/>
        <end position="395"/>
    </location>
</feature>
<dbReference type="AlphaFoldDB" id="A0A078B1F1"/>
<evidence type="ECO:0000313" key="4">
    <source>
        <dbReference type="Proteomes" id="UP000039865"/>
    </source>
</evidence>
<feature type="chain" id="PRO_5001729748" evidence="2">
    <location>
        <begin position="20"/>
        <end position="413"/>
    </location>
</feature>
<keyword evidence="2" id="KW-0732">Signal</keyword>
<evidence type="ECO:0000313" key="3">
    <source>
        <dbReference type="EMBL" id="CDW87172.1"/>
    </source>
</evidence>
<gene>
    <name evidence="3" type="primary">Contig3130.g3347</name>
    <name evidence="3" type="ORF">STYLEM_16275</name>
</gene>
<keyword evidence="4" id="KW-1185">Reference proteome</keyword>
<dbReference type="EMBL" id="CCKQ01015353">
    <property type="protein sequence ID" value="CDW87172.1"/>
    <property type="molecule type" value="Genomic_DNA"/>
</dbReference>
<reference evidence="3 4" key="1">
    <citation type="submission" date="2014-06" db="EMBL/GenBank/DDBJ databases">
        <authorList>
            <person name="Swart Estienne"/>
        </authorList>
    </citation>
    <scope>NUCLEOTIDE SEQUENCE [LARGE SCALE GENOMIC DNA]</scope>
    <source>
        <strain evidence="3 4">130c</strain>
    </source>
</reference>
<evidence type="ECO:0000256" key="2">
    <source>
        <dbReference type="SAM" id="SignalP"/>
    </source>
</evidence>
<name>A0A078B1F1_STYLE</name>
<organism evidence="3 4">
    <name type="scientific">Stylonychia lemnae</name>
    <name type="common">Ciliate</name>
    <dbReference type="NCBI Taxonomy" id="5949"/>
    <lineage>
        <taxon>Eukaryota</taxon>
        <taxon>Sar</taxon>
        <taxon>Alveolata</taxon>
        <taxon>Ciliophora</taxon>
        <taxon>Intramacronucleata</taxon>
        <taxon>Spirotrichea</taxon>
        <taxon>Stichotrichia</taxon>
        <taxon>Sporadotrichida</taxon>
        <taxon>Oxytrichidae</taxon>
        <taxon>Stylonychinae</taxon>
        <taxon>Stylonychia</taxon>
    </lineage>
</organism>
<dbReference type="InParanoid" id="A0A078B1F1"/>
<accession>A0A078B1F1</accession>
<dbReference type="Proteomes" id="UP000039865">
    <property type="component" value="Unassembled WGS sequence"/>
</dbReference>
<proteinExistence type="predicted"/>
<protein>
    <submittedName>
        <fullName evidence="3">Uncharacterized protein</fullName>
    </submittedName>
</protein>
<feature type="signal peptide" evidence="2">
    <location>
        <begin position="1"/>
        <end position="19"/>
    </location>
</feature>
<evidence type="ECO:0000256" key="1">
    <source>
        <dbReference type="SAM" id="Coils"/>
    </source>
</evidence>
<sequence>MAVLAYFLILLSEVVQHEAVNIKYSQYYRNLLEDNVIYQLNQEQFDIGISFLYLGPDSQLQEELDTYFSVQISQVTSEQVTSDGKSSQYGQDILTWVNEKFELEQCQSGRLSNEDQTLDTGGMWCAKNFQMKLQGNIASKKRRLGVTEILYCQQYILDQIKPGKTCKSKNEINSILSMVVVTIVQKEQYFDTKEFSQNPIKLSLQAFPLELKENLSQVSYFKISRNELQLKDSWFSSQIQGVEQEYYKSKYQGTTVSSSGFTYYDRIQSIQYYMSEDVEIVERSTDTILEIFSQVGGLMCMITTLLSFVSGSIQEFLFKSSILKKSYEYNHIKYVQNVEKALSKKQKKKQSEQETGRDLTNNSLDVLNTNLENSNQFLNIKKVKLKSHIQQLQESMLCIKKILLSIQIKEQIV</sequence>
<keyword evidence="1" id="KW-0175">Coiled coil</keyword>